<feature type="transmembrane region" description="Helical" evidence="8">
    <location>
        <begin position="314"/>
        <end position="337"/>
    </location>
</feature>
<dbReference type="Proteomes" id="UP000582974">
    <property type="component" value="Unassembled WGS sequence"/>
</dbReference>
<keyword evidence="4 8" id="KW-0812">Transmembrane</keyword>
<feature type="compositionally biased region" description="Acidic residues" evidence="7">
    <location>
        <begin position="271"/>
        <end position="282"/>
    </location>
</feature>
<evidence type="ECO:0000256" key="7">
    <source>
        <dbReference type="SAM" id="MobiDB-lite"/>
    </source>
</evidence>
<comment type="caution">
    <text evidence="12">The sequence shown here is derived from an EMBL/GenBank/DDBJ whole genome shotgun (WGS) entry which is preliminary data.</text>
</comment>
<evidence type="ECO:0000313" key="12">
    <source>
        <dbReference type="EMBL" id="MBA0127675.1"/>
    </source>
</evidence>
<dbReference type="InterPro" id="IPR008276">
    <property type="entry name" value="C_nuclsd_transpt"/>
</dbReference>
<evidence type="ECO:0000256" key="1">
    <source>
        <dbReference type="ARBA" id="ARBA00004651"/>
    </source>
</evidence>
<dbReference type="Pfam" id="PF07662">
    <property type="entry name" value="Nucleos_tra2_C"/>
    <property type="match status" value="1"/>
</dbReference>
<keyword evidence="6 8" id="KW-0472">Membrane</keyword>
<evidence type="ECO:0000256" key="4">
    <source>
        <dbReference type="ARBA" id="ARBA00022692"/>
    </source>
</evidence>
<comment type="subcellular location">
    <subcellularLocation>
        <location evidence="1">Cell membrane</location>
        <topology evidence="1">Multi-pass membrane protein</topology>
    </subcellularLocation>
</comment>
<feature type="transmembrane region" description="Helical" evidence="8">
    <location>
        <begin position="87"/>
        <end position="108"/>
    </location>
</feature>
<evidence type="ECO:0000256" key="8">
    <source>
        <dbReference type="SAM" id="Phobius"/>
    </source>
</evidence>
<dbReference type="PANTHER" id="PTHR10590">
    <property type="entry name" value="SODIUM/NUCLEOSIDE COTRANSPORTER"/>
    <property type="match status" value="1"/>
</dbReference>
<dbReference type="Pfam" id="PF01773">
    <property type="entry name" value="Nucleos_tra2_N"/>
    <property type="match status" value="1"/>
</dbReference>
<evidence type="ECO:0000313" key="13">
    <source>
        <dbReference type="Proteomes" id="UP000582974"/>
    </source>
</evidence>
<evidence type="ECO:0000259" key="10">
    <source>
        <dbReference type="Pfam" id="PF07662"/>
    </source>
</evidence>
<feature type="domain" description="Concentrative nucleoside transporter N-terminal" evidence="9">
    <location>
        <begin position="9"/>
        <end position="80"/>
    </location>
</feature>
<protein>
    <submittedName>
        <fullName evidence="12">NupC/NupG family nucleoside CNT transporter</fullName>
    </submittedName>
</protein>
<dbReference type="RefSeq" id="WP_180894503.1">
    <property type="nucleotide sequence ID" value="NZ_JACCKD010000008.1"/>
</dbReference>
<evidence type="ECO:0000256" key="3">
    <source>
        <dbReference type="ARBA" id="ARBA00022475"/>
    </source>
</evidence>
<feature type="transmembrane region" description="Helical" evidence="8">
    <location>
        <begin position="403"/>
        <end position="425"/>
    </location>
</feature>
<dbReference type="GO" id="GO:0005886">
    <property type="term" value="C:plasma membrane"/>
    <property type="evidence" value="ECO:0007669"/>
    <property type="project" value="UniProtKB-SubCell"/>
</dbReference>
<dbReference type="EMBL" id="JACCKD010000008">
    <property type="protein sequence ID" value="MBA0127675.1"/>
    <property type="molecule type" value="Genomic_DNA"/>
</dbReference>
<feature type="transmembrane region" description="Helical" evidence="8">
    <location>
        <begin position="6"/>
        <end position="22"/>
    </location>
</feature>
<feature type="transmembrane region" description="Helical" evidence="8">
    <location>
        <begin position="437"/>
        <end position="457"/>
    </location>
</feature>
<keyword evidence="5 8" id="KW-1133">Transmembrane helix</keyword>
<keyword evidence="13" id="KW-1185">Reference proteome</keyword>
<sequence>MQVLWGAGGMLAILAIAFALSTDRRAIRPRTILAALAIQIGIGVVVLYWEHGERALLALANGVEVGVGSANEGIDFLFGPILPDNEMVFAFQVLPIIVFIASVTAVLYHWNILQWVVRIVGGALRLVLGTSRPESMAATANVVLGQTESPLVVRPYLARMSRSEFFAVMVCGLSTVAGTVLVGYSMLGARMEYLLAAAFMAAPAGLLMAKIIVPEPRGVAPEQSERSGSEVLVPAGVGGDSETADRVGSGTGRAGERSAPVSGGAGSGGDEGGDDGPLDDAPDNGGGKHRNVIDAAAGGASEGLKLALNIGAMLLAFISLIALLNMLLGTIGGLFGVPDLSFQQILGYVFAPVMSVIGVPWEEAVSAGSYLGQKIVLNEFVAFAEFAPNAAEFSDKTVTITTFALTGFANFGSLAILLGGLGSLVPHRRPEIAQLGVRAILAGTLANLLSATIAGVLV</sequence>
<evidence type="ECO:0000259" key="9">
    <source>
        <dbReference type="Pfam" id="PF01773"/>
    </source>
</evidence>
<organism evidence="12 13">
    <name type="scientific">Haloechinothrix aidingensis</name>
    <dbReference type="NCBI Taxonomy" id="2752311"/>
    <lineage>
        <taxon>Bacteria</taxon>
        <taxon>Bacillati</taxon>
        <taxon>Actinomycetota</taxon>
        <taxon>Actinomycetes</taxon>
        <taxon>Pseudonocardiales</taxon>
        <taxon>Pseudonocardiaceae</taxon>
        <taxon>Haloechinothrix</taxon>
    </lineage>
</organism>
<feature type="region of interest" description="Disordered" evidence="7">
    <location>
        <begin position="219"/>
        <end position="290"/>
    </location>
</feature>
<dbReference type="InterPro" id="IPR002668">
    <property type="entry name" value="CNT_N_dom"/>
</dbReference>
<feature type="transmembrane region" description="Helical" evidence="8">
    <location>
        <begin position="31"/>
        <end position="49"/>
    </location>
</feature>
<feature type="transmembrane region" description="Helical" evidence="8">
    <location>
        <begin position="165"/>
        <end position="187"/>
    </location>
</feature>
<dbReference type="GO" id="GO:0015293">
    <property type="term" value="F:symporter activity"/>
    <property type="evidence" value="ECO:0007669"/>
    <property type="project" value="TreeGrafter"/>
</dbReference>
<comment type="similarity">
    <text evidence="2">Belongs to the concentrative nucleoside transporter (CNT) (TC 2.A.41) family.</text>
</comment>
<gene>
    <name evidence="12" type="ORF">H0B56_19195</name>
</gene>
<dbReference type="GO" id="GO:0005337">
    <property type="term" value="F:nucleoside transmembrane transporter activity"/>
    <property type="evidence" value="ECO:0007669"/>
    <property type="project" value="InterPro"/>
</dbReference>
<reference evidence="12 13" key="1">
    <citation type="submission" date="2020-07" db="EMBL/GenBank/DDBJ databases">
        <title>Genome of Haloechinothrix sp.</title>
        <authorList>
            <person name="Tang S.-K."/>
            <person name="Yang L."/>
            <person name="Zhu W.-Y."/>
        </authorList>
    </citation>
    <scope>NUCLEOTIDE SEQUENCE [LARGE SCALE GENOMIC DNA]</scope>
    <source>
        <strain evidence="12 13">YIM 98757</strain>
    </source>
</reference>
<evidence type="ECO:0000256" key="6">
    <source>
        <dbReference type="ARBA" id="ARBA00023136"/>
    </source>
</evidence>
<evidence type="ECO:0000256" key="5">
    <source>
        <dbReference type="ARBA" id="ARBA00022989"/>
    </source>
</evidence>
<proteinExistence type="inferred from homology"/>
<accession>A0A838AEV0</accession>
<keyword evidence="3" id="KW-1003">Cell membrane</keyword>
<dbReference type="InterPro" id="IPR011642">
    <property type="entry name" value="Gate_dom"/>
</dbReference>
<dbReference type="AlphaFoldDB" id="A0A838AEV0"/>
<feature type="transmembrane region" description="Helical" evidence="8">
    <location>
        <begin position="193"/>
        <end position="213"/>
    </location>
</feature>
<dbReference type="InterPro" id="IPR011657">
    <property type="entry name" value="CNT_C_dom"/>
</dbReference>
<dbReference type="Pfam" id="PF07670">
    <property type="entry name" value="Gate"/>
    <property type="match status" value="1"/>
</dbReference>
<dbReference type="PANTHER" id="PTHR10590:SF4">
    <property type="entry name" value="SOLUTE CARRIER FAMILY 28 MEMBER 3"/>
    <property type="match status" value="1"/>
</dbReference>
<feature type="domain" description="Nucleoside transporter/FeoB GTPase Gate" evidence="11">
    <location>
        <begin position="90"/>
        <end position="186"/>
    </location>
</feature>
<evidence type="ECO:0000259" key="11">
    <source>
        <dbReference type="Pfam" id="PF07670"/>
    </source>
</evidence>
<evidence type="ECO:0000256" key="2">
    <source>
        <dbReference type="ARBA" id="ARBA00009033"/>
    </source>
</evidence>
<name>A0A838AEV0_9PSEU</name>
<feature type="domain" description="Concentrative nucleoside transporter C-terminal" evidence="10">
    <location>
        <begin position="286"/>
        <end position="455"/>
    </location>
</feature>